<evidence type="ECO:0000256" key="5">
    <source>
        <dbReference type="SAM" id="MobiDB-lite"/>
    </source>
</evidence>
<dbReference type="Gene3D" id="1.10.10.60">
    <property type="entry name" value="Homeodomain-like"/>
    <property type="match status" value="1"/>
</dbReference>
<dbReference type="InterPro" id="IPR009057">
    <property type="entry name" value="Homeodomain-like_sf"/>
</dbReference>
<dbReference type="InterPro" id="IPR050109">
    <property type="entry name" value="HTH-type_TetR-like_transc_reg"/>
</dbReference>
<dbReference type="Gene3D" id="1.10.357.10">
    <property type="entry name" value="Tetracycline Repressor, domain 2"/>
    <property type="match status" value="1"/>
</dbReference>
<dbReference type="InterPro" id="IPR036271">
    <property type="entry name" value="Tet_transcr_reg_TetR-rel_C_sf"/>
</dbReference>
<name>A0ABU2NK57_9PSEU</name>
<evidence type="ECO:0000256" key="3">
    <source>
        <dbReference type="ARBA" id="ARBA00023163"/>
    </source>
</evidence>
<evidence type="ECO:0000256" key="1">
    <source>
        <dbReference type="ARBA" id="ARBA00023015"/>
    </source>
</evidence>
<evidence type="ECO:0000313" key="7">
    <source>
        <dbReference type="EMBL" id="MDT0353594.1"/>
    </source>
</evidence>
<proteinExistence type="predicted"/>
<dbReference type="Proteomes" id="UP001183202">
    <property type="component" value="Unassembled WGS sequence"/>
</dbReference>
<dbReference type="InterPro" id="IPR001647">
    <property type="entry name" value="HTH_TetR"/>
</dbReference>
<evidence type="ECO:0000256" key="4">
    <source>
        <dbReference type="PROSITE-ProRule" id="PRU00335"/>
    </source>
</evidence>
<dbReference type="PANTHER" id="PTHR30055">
    <property type="entry name" value="HTH-TYPE TRANSCRIPTIONAL REGULATOR RUTR"/>
    <property type="match status" value="1"/>
</dbReference>
<keyword evidence="3" id="KW-0804">Transcription</keyword>
<protein>
    <submittedName>
        <fullName evidence="7">TetR/AcrR family transcriptional regulator</fullName>
    </submittedName>
</protein>
<keyword evidence="8" id="KW-1185">Reference proteome</keyword>
<dbReference type="EMBL" id="JAVREJ010000036">
    <property type="protein sequence ID" value="MDT0353594.1"/>
    <property type="molecule type" value="Genomic_DNA"/>
</dbReference>
<reference evidence="8" key="1">
    <citation type="submission" date="2023-07" db="EMBL/GenBank/DDBJ databases">
        <title>30 novel species of actinomycetes from the DSMZ collection.</title>
        <authorList>
            <person name="Nouioui I."/>
        </authorList>
    </citation>
    <scope>NUCLEOTIDE SEQUENCE [LARGE SCALE GENOMIC DNA]</scope>
    <source>
        <strain evidence="8">DSM 45834</strain>
    </source>
</reference>
<gene>
    <name evidence="7" type="ORF">RM445_29280</name>
</gene>
<dbReference type="SUPFAM" id="SSF48498">
    <property type="entry name" value="Tetracyclin repressor-like, C-terminal domain"/>
    <property type="match status" value="1"/>
</dbReference>
<feature type="DNA-binding region" description="H-T-H motif" evidence="4">
    <location>
        <begin position="45"/>
        <end position="64"/>
    </location>
</feature>
<dbReference type="SUPFAM" id="SSF46689">
    <property type="entry name" value="Homeodomain-like"/>
    <property type="match status" value="1"/>
</dbReference>
<dbReference type="InterPro" id="IPR004111">
    <property type="entry name" value="Repressor_TetR_C"/>
</dbReference>
<comment type="caution">
    <text evidence="7">The sequence shown here is derived from an EMBL/GenBank/DDBJ whole genome shotgun (WGS) entry which is preliminary data.</text>
</comment>
<keyword evidence="1" id="KW-0805">Transcription regulation</keyword>
<evidence type="ECO:0000256" key="2">
    <source>
        <dbReference type="ARBA" id="ARBA00023125"/>
    </source>
</evidence>
<dbReference type="PANTHER" id="PTHR30055:SF151">
    <property type="entry name" value="TRANSCRIPTIONAL REGULATORY PROTEIN"/>
    <property type="match status" value="1"/>
</dbReference>
<sequence>MTSDSGRVRRAVTPQPPGRRTGLTREQILTAAVAIIDADGVEALTMRRLGQALDRDPMAIYRHAADKDALLDGVVEHVAAELITPHESDKNGNGDRDGDWEAQLRRIAHTFRRVALAHPRVVPLLLTRPLSGPLALRPLGTLQLLEELIELFTAAGFDQTGALHAARLFSGFFYGHVLHELQEQIQNPDETDDLLRLGLHRLPITQFPRLRSLATTLAAYDGAAELDEGLTIVLAGLHSQLRT</sequence>
<feature type="region of interest" description="Disordered" evidence="5">
    <location>
        <begin position="1"/>
        <end position="21"/>
    </location>
</feature>
<evidence type="ECO:0000313" key="8">
    <source>
        <dbReference type="Proteomes" id="UP001183202"/>
    </source>
</evidence>
<organism evidence="7 8">
    <name type="scientific">Pseudonocardia charpentierae</name>
    <dbReference type="NCBI Taxonomy" id="3075545"/>
    <lineage>
        <taxon>Bacteria</taxon>
        <taxon>Bacillati</taxon>
        <taxon>Actinomycetota</taxon>
        <taxon>Actinomycetes</taxon>
        <taxon>Pseudonocardiales</taxon>
        <taxon>Pseudonocardiaceae</taxon>
        <taxon>Pseudonocardia</taxon>
    </lineage>
</organism>
<dbReference type="RefSeq" id="WP_311560106.1">
    <property type="nucleotide sequence ID" value="NZ_JAVREJ010000036.1"/>
</dbReference>
<accession>A0ABU2NK57</accession>
<dbReference type="Pfam" id="PF00440">
    <property type="entry name" value="TetR_N"/>
    <property type="match status" value="1"/>
</dbReference>
<feature type="domain" description="HTH tetR-type" evidence="6">
    <location>
        <begin position="22"/>
        <end position="82"/>
    </location>
</feature>
<dbReference type="PROSITE" id="PS50977">
    <property type="entry name" value="HTH_TETR_2"/>
    <property type="match status" value="1"/>
</dbReference>
<keyword evidence="2 4" id="KW-0238">DNA-binding</keyword>
<dbReference type="Pfam" id="PF02909">
    <property type="entry name" value="TetR_C_1"/>
    <property type="match status" value="1"/>
</dbReference>
<evidence type="ECO:0000259" key="6">
    <source>
        <dbReference type="PROSITE" id="PS50977"/>
    </source>
</evidence>